<dbReference type="Proteomes" id="UP000287144">
    <property type="component" value="Unassembled WGS sequence"/>
</dbReference>
<keyword evidence="3" id="KW-1185">Reference proteome</keyword>
<reference evidence="2 3" key="1">
    <citation type="submission" date="2017-06" db="EMBL/GenBank/DDBJ databases">
        <title>Comparative genomic analysis of Ambrosia Fusariam Clade fungi.</title>
        <authorList>
            <person name="Stajich J.E."/>
            <person name="Carrillo J."/>
            <person name="Kijimoto T."/>
            <person name="Eskalen A."/>
            <person name="O'Donnell K."/>
            <person name="Kasson M."/>
        </authorList>
    </citation>
    <scope>NUCLEOTIDE SEQUENCE [LARGE SCALE GENOMIC DNA]</scope>
    <source>
        <strain evidence="2 3">NRRL62579</strain>
    </source>
</reference>
<evidence type="ECO:0000256" key="1">
    <source>
        <dbReference type="SAM" id="MobiDB-lite"/>
    </source>
</evidence>
<dbReference type="EMBL" id="NKCK01000055">
    <property type="protein sequence ID" value="RSM05018.1"/>
    <property type="molecule type" value="Genomic_DNA"/>
</dbReference>
<dbReference type="InterPro" id="IPR023393">
    <property type="entry name" value="START-like_dom_sf"/>
</dbReference>
<dbReference type="CDD" id="cd07822">
    <property type="entry name" value="SRPBCC_4"/>
    <property type="match status" value="1"/>
</dbReference>
<organism evidence="2 3">
    <name type="scientific">Fusarium oligoseptatum</name>
    <dbReference type="NCBI Taxonomy" id="2604345"/>
    <lineage>
        <taxon>Eukaryota</taxon>
        <taxon>Fungi</taxon>
        <taxon>Dikarya</taxon>
        <taxon>Ascomycota</taxon>
        <taxon>Pezizomycotina</taxon>
        <taxon>Sordariomycetes</taxon>
        <taxon>Hypocreomycetidae</taxon>
        <taxon>Hypocreales</taxon>
        <taxon>Nectriaceae</taxon>
        <taxon>Fusarium</taxon>
        <taxon>Fusarium solani species complex</taxon>
    </lineage>
</organism>
<dbReference type="Gene3D" id="3.30.530.20">
    <property type="match status" value="1"/>
</dbReference>
<dbReference type="SUPFAM" id="SSF55961">
    <property type="entry name" value="Bet v1-like"/>
    <property type="match status" value="1"/>
</dbReference>
<protein>
    <submittedName>
        <fullName evidence="2">Uncharacterized protein</fullName>
    </submittedName>
</protein>
<accession>A0A428TSJ6</accession>
<proteinExistence type="predicted"/>
<comment type="caution">
    <text evidence="2">The sequence shown here is derived from an EMBL/GenBank/DDBJ whole genome shotgun (WGS) entry which is preliminary data.</text>
</comment>
<dbReference type="AlphaFoldDB" id="A0A428TSJ6"/>
<evidence type="ECO:0000313" key="2">
    <source>
        <dbReference type="EMBL" id="RSM05018.1"/>
    </source>
</evidence>
<feature type="region of interest" description="Disordered" evidence="1">
    <location>
        <begin position="642"/>
        <end position="668"/>
    </location>
</feature>
<feature type="compositionally biased region" description="Acidic residues" evidence="1">
    <location>
        <begin position="653"/>
        <end position="665"/>
    </location>
</feature>
<dbReference type="PANTHER" id="PTHR42057">
    <property type="entry name" value="F-BOX DOMAIN PROTEIN (AFU_ORTHOLOGUE AFUA_4G00200)"/>
    <property type="match status" value="1"/>
</dbReference>
<gene>
    <name evidence="2" type="ORF">CEP52_006503</name>
</gene>
<evidence type="ECO:0000313" key="3">
    <source>
        <dbReference type="Proteomes" id="UP000287144"/>
    </source>
</evidence>
<sequence length="744" mass="85860">MSRTISVKAQIEILASPTVVRSVFLRFDRYQQWQQGWDIRPADSGKKPLELKSGDKIRVSMHGMVFNPEVITNDPECFTWEGSIPWIVKGRHYFSFSPSKENPGGTTFIQSEDYSGGFVTLFGSWVKTDQPNQNWNAFNEALKKEAERCTTRILDYLVPLYRDQNRRDLCQARLVCCLWNDLVTKALFKNLTLYHTLETAGQNFQSWNNLTSLETVRDAAQSVAIETCPAKDLVHGREPTTWHAWEGKGEWPAFTSAISKIAELHHISSISIRFSKWCLGDSIHFGSTRDRELKSTREHTLRNVLTALQKRRALRDTSDVTEIRELALENLQNIALPLPISEPLLKHISRLHIMFCVEHNRNAFAYDTHHMERIQYEPHLQKTLLPSVTNQLVELTLASQDRWGVMPGKFNGEGLVFPFLRTLTLGEYVIGHHRQFDWVLAQKTLTCLRLNRCFIASHMRLYEGDIEGWNIDTKDWERVSSEPYYGWDEHQVYLFDGRWETVFDNIRERLPRLAEFRLTWDKPTDFFRQLDISKPSWLSPDRYITFDISKKPSPWIASKDFGYYPYRDDLDTTRPVNLAQVMDKEDRRAFEALVSATSPRTRRINRERIIEAAQQFCPICTVLDEGMAAFWGDENWEAEEESEYSYDGIASDENGDDENDSDTDDYGPRQFLPDCPCDPTEALQDGESVLLLLLGKATLLKDLSICLAVKPVEDMQGAYRRVGIVLDDVDILERGGPASRFVLV</sequence>
<dbReference type="PANTHER" id="PTHR42057:SF2">
    <property type="entry name" value="F-BOX DOMAIN PROTEIN (AFU_ORTHOLOGUE AFUA_4G00200)-RELATED"/>
    <property type="match status" value="1"/>
</dbReference>
<name>A0A428TSJ6_9HYPO</name>